<dbReference type="AlphaFoldDB" id="A0A6A7AQT7"/>
<feature type="transmembrane region" description="Helical" evidence="5">
    <location>
        <begin position="100"/>
        <end position="123"/>
    </location>
</feature>
<evidence type="ECO:0000256" key="2">
    <source>
        <dbReference type="ARBA" id="ARBA00022692"/>
    </source>
</evidence>
<dbReference type="InterPro" id="IPR051415">
    <property type="entry name" value="LAAT-1"/>
</dbReference>
<keyword evidence="2 5" id="KW-0812">Transmembrane</keyword>
<evidence type="ECO:0000256" key="1">
    <source>
        <dbReference type="ARBA" id="ARBA00004141"/>
    </source>
</evidence>
<dbReference type="Pfam" id="PF04193">
    <property type="entry name" value="PQ-loop"/>
    <property type="match status" value="1"/>
</dbReference>
<evidence type="ECO:0000256" key="3">
    <source>
        <dbReference type="ARBA" id="ARBA00022989"/>
    </source>
</evidence>
<comment type="subcellular location">
    <subcellularLocation>
        <location evidence="1">Membrane</location>
        <topology evidence="1">Multi-pass membrane protein</topology>
    </subcellularLocation>
</comment>
<keyword evidence="4 5" id="KW-0472">Membrane</keyword>
<evidence type="ECO:0000313" key="7">
    <source>
        <dbReference type="Proteomes" id="UP000799423"/>
    </source>
</evidence>
<evidence type="ECO:0000313" key="6">
    <source>
        <dbReference type="EMBL" id="KAF2844465.1"/>
    </source>
</evidence>
<accession>A0A6A7AQT7</accession>
<dbReference type="InterPro" id="IPR006603">
    <property type="entry name" value="PQ-loop_rpt"/>
</dbReference>
<dbReference type="Gene3D" id="1.20.1280.290">
    <property type="match status" value="1"/>
</dbReference>
<sequence length="268" mass="29899">MTSQTSPVPNIFGAMATTCWCINLLPQIWRNYRTKSTTGLPASMLVLWAASGALSSVYAYSQRFSIALILQPNSFAFFCSVSLAQCLVYERRRWRTRKAICLVVALVAAFGVVQTILILALRWAHRSGWPVLLIGAVACLLDLAGFLPLPFELMKRRGRIVGISFLFLGLDWLGFAFSLVALTTQHPFDLLFGTTAAICCAIWSGTVISHLTWLFRTRELRKCAKEAGLTFDQYEDGIYWQAQGLDVPRALRGFFSDKKRAGVTVEEV</sequence>
<dbReference type="OrthoDB" id="407617at2759"/>
<feature type="transmembrane region" description="Helical" evidence="5">
    <location>
        <begin position="38"/>
        <end position="60"/>
    </location>
</feature>
<keyword evidence="3 5" id="KW-1133">Transmembrane helix</keyword>
<feature type="transmembrane region" description="Helical" evidence="5">
    <location>
        <begin position="129"/>
        <end position="149"/>
    </location>
</feature>
<name>A0A6A7AQT7_9PLEO</name>
<keyword evidence="7" id="KW-1185">Reference proteome</keyword>
<dbReference type="SMART" id="SM00679">
    <property type="entry name" value="CTNS"/>
    <property type="match status" value="2"/>
</dbReference>
<dbReference type="GO" id="GO:0016020">
    <property type="term" value="C:membrane"/>
    <property type="evidence" value="ECO:0007669"/>
    <property type="project" value="UniProtKB-SubCell"/>
</dbReference>
<gene>
    <name evidence="6" type="ORF">T440DRAFT_436436</name>
</gene>
<dbReference type="PANTHER" id="PTHR16201">
    <property type="entry name" value="SEVEN TRANSMEMBRANE PROTEIN 1-RELATED"/>
    <property type="match status" value="1"/>
</dbReference>
<proteinExistence type="predicted"/>
<feature type="transmembrane region" description="Helical" evidence="5">
    <location>
        <begin position="161"/>
        <end position="184"/>
    </location>
</feature>
<evidence type="ECO:0000256" key="4">
    <source>
        <dbReference type="ARBA" id="ARBA00023136"/>
    </source>
</evidence>
<feature type="transmembrane region" description="Helical" evidence="5">
    <location>
        <begin position="190"/>
        <end position="215"/>
    </location>
</feature>
<dbReference type="PANTHER" id="PTHR16201:SF37">
    <property type="entry name" value="PQ-LOOP REPEAT-CONTAINING PROTEIN"/>
    <property type="match status" value="1"/>
</dbReference>
<dbReference type="Proteomes" id="UP000799423">
    <property type="component" value="Unassembled WGS sequence"/>
</dbReference>
<evidence type="ECO:0000256" key="5">
    <source>
        <dbReference type="SAM" id="Phobius"/>
    </source>
</evidence>
<organism evidence="6 7">
    <name type="scientific">Plenodomus tracheiphilus IPT5</name>
    <dbReference type="NCBI Taxonomy" id="1408161"/>
    <lineage>
        <taxon>Eukaryota</taxon>
        <taxon>Fungi</taxon>
        <taxon>Dikarya</taxon>
        <taxon>Ascomycota</taxon>
        <taxon>Pezizomycotina</taxon>
        <taxon>Dothideomycetes</taxon>
        <taxon>Pleosporomycetidae</taxon>
        <taxon>Pleosporales</taxon>
        <taxon>Pleosporineae</taxon>
        <taxon>Leptosphaeriaceae</taxon>
        <taxon>Plenodomus</taxon>
    </lineage>
</organism>
<protein>
    <submittedName>
        <fullName evidence="6">PQ loop repeat protein-like protein</fullName>
    </submittedName>
</protein>
<dbReference type="EMBL" id="MU006378">
    <property type="protein sequence ID" value="KAF2844465.1"/>
    <property type="molecule type" value="Genomic_DNA"/>
</dbReference>
<feature type="transmembrane region" description="Helical" evidence="5">
    <location>
        <begin position="6"/>
        <end position="26"/>
    </location>
</feature>
<reference evidence="6" key="1">
    <citation type="submission" date="2020-01" db="EMBL/GenBank/DDBJ databases">
        <authorList>
            <consortium name="DOE Joint Genome Institute"/>
            <person name="Haridas S."/>
            <person name="Albert R."/>
            <person name="Binder M."/>
            <person name="Bloem J."/>
            <person name="Labutti K."/>
            <person name="Salamov A."/>
            <person name="Andreopoulos B."/>
            <person name="Baker S.E."/>
            <person name="Barry K."/>
            <person name="Bills G."/>
            <person name="Bluhm B.H."/>
            <person name="Cannon C."/>
            <person name="Castanera R."/>
            <person name="Culley D.E."/>
            <person name="Daum C."/>
            <person name="Ezra D."/>
            <person name="Gonzalez J.B."/>
            <person name="Henrissat B."/>
            <person name="Kuo A."/>
            <person name="Liang C."/>
            <person name="Lipzen A."/>
            <person name="Lutzoni F."/>
            <person name="Magnuson J."/>
            <person name="Mondo S."/>
            <person name="Nolan M."/>
            <person name="Ohm R."/>
            <person name="Pangilinan J."/>
            <person name="Park H.-J."/>
            <person name="Ramirez L."/>
            <person name="Alfaro M."/>
            <person name="Sun H."/>
            <person name="Tritt A."/>
            <person name="Yoshinaga Y."/>
            <person name="Zwiers L.-H."/>
            <person name="Turgeon B.G."/>
            <person name="Goodwin S.B."/>
            <person name="Spatafora J.W."/>
            <person name="Crous P.W."/>
            <person name="Grigoriev I.V."/>
        </authorList>
    </citation>
    <scope>NUCLEOTIDE SEQUENCE</scope>
    <source>
        <strain evidence="6">IPT5</strain>
    </source>
</reference>